<dbReference type="EMBL" id="JAKLMC020000021">
    <property type="protein sequence ID" value="KAK5951216.1"/>
    <property type="molecule type" value="Genomic_DNA"/>
</dbReference>
<evidence type="ECO:0000256" key="5">
    <source>
        <dbReference type="SAM" id="Phobius"/>
    </source>
</evidence>
<feature type="transmembrane region" description="Helical" evidence="5">
    <location>
        <begin position="185"/>
        <end position="209"/>
    </location>
</feature>
<keyword evidence="8" id="KW-1185">Reference proteome</keyword>
<protein>
    <recommendedName>
        <fullName evidence="6">Major facilitator superfamily (MFS) profile domain-containing protein</fullName>
    </recommendedName>
</protein>
<evidence type="ECO:0000256" key="3">
    <source>
        <dbReference type="ARBA" id="ARBA00022989"/>
    </source>
</evidence>
<keyword evidence="4 5" id="KW-0472">Membrane</keyword>
<feature type="transmembrane region" description="Helical" evidence="5">
    <location>
        <begin position="100"/>
        <end position="120"/>
    </location>
</feature>
<comment type="caution">
    <text evidence="7">The sequence shown here is derived from an EMBL/GenBank/DDBJ whole genome shotgun (WGS) entry which is preliminary data.</text>
</comment>
<feature type="transmembrane region" description="Helical" evidence="5">
    <location>
        <begin position="216"/>
        <end position="236"/>
    </location>
</feature>
<evidence type="ECO:0000313" key="8">
    <source>
        <dbReference type="Proteomes" id="UP001316803"/>
    </source>
</evidence>
<dbReference type="Proteomes" id="UP001316803">
    <property type="component" value="Unassembled WGS sequence"/>
</dbReference>
<dbReference type="PANTHER" id="PTHR23502">
    <property type="entry name" value="MAJOR FACILITATOR SUPERFAMILY"/>
    <property type="match status" value="1"/>
</dbReference>
<dbReference type="SUPFAM" id="SSF103473">
    <property type="entry name" value="MFS general substrate transporter"/>
    <property type="match status" value="1"/>
</dbReference>
<dbReference type="Gene3D" id="1.20.1250.20">
    <property type="entry name" value="MFS general substrate transporter like domains"/>
    <property type="match status" value="1"/>
</dbReference>
<dbReference type="GO" id="GO:0005886">
    <property type="term" value="C:plasma membrane"/>
    <property type="evidence" value="ECO:0007669"/>
    <property type="project" value="TreeGrafter"/>
</dbReference>
<dbReference type="GO" id="GO:0022857">
    <property type="term" value="F:transmembrane transporter activity"/>
    <property type="evidence" value="ECO:0007669"/>
    <property type="project" value="InterPro"/>
</dbReference>
<feature type="transmembrane region" description="Helical" evidence="5">
    <location>
        <begin position="126"/>
        <end position="146"/>
    </location>
</feature>
<dbReference type="Pfam" id="PF07690">
    <property type="entry name" value="MFS_1"/>
    <property type="match status" value="1"/>
</dbReference>
<dbReference type="InterPro" id="IPR036259">
    <property type="entry name" value="MFS_trans_sf"/>
</dbReference>
<evidence type="ECO:0000313" key="7">
    <source>
        <dbReference type="EMBL" id="KAK5951216.1"/>
    </source>
</evidence>
<keyword evidence="3 5" id="KW-1133">Transmembrane helix</keyword>
<evidence type="ECO:0000256" key="1">
    <source>
        <dbReference type="ARBA" id="ARBA00004141"/>
    </source>
</evidence>
<feature type="transmembrane region" description="Helical" evidence="5">
    <location>
        <begin position="56"/>
        <end position="79"/>
    </location>
</feature>
<evidence type="ECO:0000256" key="2">
    <source>
        <dbReference type="ARBA" id="ARBA00022692"/>
    </source>
</evidence>
<evidence type="ECO:0000256" key="4">
    <source>
        <dbReference type="ARBA" id="ARBA00023136"/>
    </source>
</evidence>
<dbReference type="InterPro" id="IPR020846">
    <property type="entry name" value="MFS_dom"/>
</dbReference>
<sequence length="494" mass="54779">MEGLLQFRRLKHSIQQVGQDTGDDLQKQISTKENDGGKRIVDFDVDDPNNPCNWSLLYKLLCTCLVWNLVFVTGWASAAGSAAHEVTAKDFHVSKIAESLSTAMYLFGVGTGALLAGPISETIGRLFTYLSTSMFYLIWIMASALAPNFAAQIVFKLLAGLFSAASMSIYGGTLADMFEPNERAVVWPFFALSPLLGPTIAPIASGWIVDCMGWRWVDWVTLIISGAAFLAAVAFLPETFSPIILSFKASLVRKETGDQSYKSEHDEEANLLTRLKDNLSMIVYFIFRETTTLLFGIYITLLYMLIFGFLEGFNYIFTQTYHFDVGYRFTSFGAIGVGILLGLPYVVLLNHFSSPGPKVPPPEKRLKPAVFASVLLPISLFWIGWTNRPDISYWSDLGACCLFGFALMALFTSTYHYILDAYGTNAASALAAITFMRYFASGGMVLATEPLYKVLTVKWMLTLLGCVAAVLTPVPWIFSWKGTSMRRRSKWAEA</sequence>
<accession>A0AAN8I639</accession>
<dbReference type="InterPro" id="IPR011701">
    <property type="entry name" value="MFS"/>
</dbReference>
<comment type="subcellular location">
    <subcellularLocation>
        <location evidence="1">Membrane</location>
        <topology evidence="1">Multi-pass membrane protein</topology>
    </subcellularLocation>
</comment>
<evidence type="ECO:0000259" key="6">
    <source>
        <dbReference type="PROSITE" id="PS50850"/>
    </source>
</evidence>
<feature type="transmembrane region" description="Helical" evidence="5">
    <location>
        <begin position="153"/>
        <end position="173"/>
    </location>
</feature>
<feature type="transmembrane region" description="Helical" evidence="5">
    <location>
        <begin position="329"/>
        <end position="348"/>
    </location>
</feature>
<feature type="transmembrane region" description="Helical" evidence="5">
    <location>
        <begin position="368"/>
        <end position="385"/>
    </location>
</feature>
<feature type="transmembrane region" description="Helical" evidence="5">
    <location>
        <begin position="397"/>
        <end position="419"/>
    </location>
</feature>
<feature type="transmembrane region" description="Helical" evidence="5">
    <location>
        <begin position="459"/>
        <end position="478"/>
    </location>
</feature>
<reference evidence="7 8" key="1">
    <citation type="submission" date="2022-12" db="EMBL/GenBank/DDBJ databases">
        <title>Genomic features and morphological characterization of a novel Knufia sp. strain isolated from spacecraft assembly facility.</title>
        <authorList>
            <person name="Teixeira M."/>
            <person name="Chander A.M."/>
            <person name="Stajich J.E."/>
            <person name="Venkateswaran K."/>
        </authorList>
    </citation>
    <scope>NUCLEOTIDE SEQUENCE [LARGE SCALE GENOMIC DNA]</scope>
    <source>
        <strain evidence="7 8">FJI-L2-BK-P2</strain>
    </source>
</reference>
<organism evidence="7 8">
    <name type="scientific">Knufia fluminis</name>
    <dbReference type="NCBI Taxonomy" id="191047"/>
    <lineage>
        <taxon>Eukaryota</taxon>
        <taxon>Fungi</taxon>
        <taxon>Dikarya</taxon>
        <taxon>Ascomycota</taxon>
        <taxon>Pezizomycotina</taxon>
        <taxon>Eurotiomycetes</taxon>
        <taxon>Chaetothyriomycetidae</taxon>
        <taxon>Chaetothyriales</taxon>
        <taxon>Trichomeriaceae</taxon>
        <taxon>Knufia</taxon>
    </lineage>
</organism>
<dbReference type="PANTHER" id="PTHR23502:SF188">
    <property type="entry name" value="MAJOR FACILITATOR SUPERFAMILY (MFS) PROFILE DOMAIN-CONTAINING PROTEIN"/>
    <property type="match status" value="1"/>
</dbReference>
<proteinExistence type="predicted"/>
<feature type="transmembrane region" description="Helical" evidence="5">
    <location>
        <begin position="293"/>
        <end position="317"/>
    </location>
</feature>
<feature type="domain" description="Major facilitator superfamily (MFS) profile" evidence="6">
    <location>
        <begin position="62"/>
        <end position="494"/>
    </location>
</feature>
<dbReference type="PROSITE" id="PS50850">
    <property type="entry name" value="MFS"/>
    <property type="match status" value="1"/>
</dbReference>
<dbReference type="AlphaFoldDB" id="A0AAN8I639"/>
<gene>
    <name evidence="7" type="ORF">OHC33_007634</name>
</gene>
<keyword evidence="2 5" id="KW-0812">Transmembrane</keyword>
<feature type="transmembrane region" description="Helical" evidence="5">
    <location>
        <begin position="425"/>
        <end position="447"/>
    </location>
</feature>
<name>A0AAN8I639_9EURO</name>